<comment type="catalytic activity">
    <reaction evidence="3">
        <text>a (3R)-hydroxyacyl-[ACP] + NADP(+) = a 3-oxoacyl-[ACP] + NADPH + H(+)</text>
        <dbReference type="Rhea" id="RHEA:17397"/>
        <dbReference type="Rhea" id="RHEA-COMP:9916"/>
        <dbReference type="Rhea" id="RHEA-COMP:9945"/>
        <dbReference type="ChEBI" id="CHEBI:15378"/>
        <dbReference type="ChEBI" id="CHEBI:57783"/>
        <dbReference type="ChEBI" id="CHEBI:58349"/>
        <dbReference type="ChEBI" id="CHEBI:78776"/>
        <dbReference type="ChEBI" id="CHEBI:78827"/>
        <dbReference type="EC" id="1.1.1.100"/>
    </reaction>
</comment>
<dbReference type="PRINTS" id="PR00081">
    <property type="entry name" value="GDHRDH"/>
</dbReference>
<reference evidence="4" key="1">
    <citation type="submission" date="2021-02" db="EMBL/GenBank/DDBJ databases">
        <authorList>
            <person name="Nowell W R."/>
        </authorList>
    </citation>
    <scope>NUCLEOTIDE SEQUENCE</scope>
</reference>
<name>A0A820GGH6_9BILA</name>
<dbReference type="GO" id="GO:0004316">
    <property type="term" value="F:3-oxoacyl-[acyl-carrier-protein] reductase (NADPH) activity"/>
    <property type="evidence" value="ECO:0007669"/>
    <property type="project" value="UniProtKB-EC"/>
</dbReference>
<evidence type="ECO:0000313" key="4">
    <source>
        <dbReference type="EMBL" id="CAF4278066.1"/>
    </source>
</evidence>
<gene>
    <name evidence="4" type="ORF">OXD698_LOCUS44898</name>
</gene>
<evidence type="ECO:0000256" key="3">
    <source>
        <dbReference type="ARBA" id="ARBA00048508"/>
    </source>
</evidence>
<sequence>MSRSALVTGAAQGMGRAIALRLARDGLNVAINDINSNAIQLNDIQKTIEKMGQKSIVITADVSNEKAVSAMMKNVVKELGSLDVAIANAGICPIKPLIEITADEWDTVLAT</sequence>
<comment type="caution">
    <text evidence="4">The sequence shown here is derived from an EMBL/GenBank/DDBJ whole genome shotgun (WGS) entry which is preliminary data.</text>
</comment>
<organism evidence="4 5">
    <name type="scientific">Adineta steineri</name>
    <dbReference type="NCBI Taxonomy" id="433720"/>
    <lineage>
        <taxon>Eukaryota</taxon>
        <taxon>Metazoa</taxon>
        <taxon>Spiralia</taxon>
        <taxon>Gnathifera</taxon>
        <taxon>Rotifera</taxon>
        <taxon>Eurotatoria</taxon>
        <taxon>Bdelloidea</taxon>
        <taxon>Adinetida</taxon>
        <taxon>Adinetidae</taxon>
        <taxon>Adineta</taxon>
    </lineage>
</organism>
<dbReference type="SUPFAM" id="SSF51735">
    <property type="entry name" value="NAD(P)-binding Rossmann-fold domains"/>
    <property type="match status" value="1"/>
</dbReference>
<comment type="similarity">
    <text evidence="1">Belongs to the short-chain dehydrogenases/reductases (SDR) family.</text>
</comment>
<dbReference type="InterPro" id="IPR002347">
    <property type="entry name" value="SDR_fam"/>
</dbReference>
<dbReference type="Gene3D" id="3.40.50.720">
    <property type="entry name" value="NAD(P)-binding Rossmann-like Domain"/>
    <property type="match status" value="1"/>
</dbReference>
<evidence type="ECO:0000313" key="5">
    <source>
        <dbReference type="Proteomes" id="UP000663844"/>
    </source>
</evidence>
<dbReference type="Proteomes" id="UP000663844">
    <property type="component" value="Unassembled WGS sequence"/>
</dbReference>
<dbReference type="InterPro" id="IPR036291">
    <property type="entry name" value="NAD(P)-bd_dom_sf"/>
</dbReference>
<dbReference type="EC" id="1.1.1.100" evidence="2"/>
<dbReference type="Pfam" id="PF00106">
    <property type="entry name" value="adh_short"/>
    <property type="match status" value="1"/>
</dbReference>
<dbReference type="InterPro" id="IPR050259">
    <property type="entry name" value="SDR"/>
</dbReference>
<dbReference type="EMBL" id="CAJOAZ010014267">
    <property type="protein sequence ID" value="CAF4278066.1"/>
    <property type="molecule type" value="Genomic_DNA"/>
</dbReference>
<proteinExistence type="inferred from homology"/>
<dbReference type="PANTHER" id="PTHR42879">
    <property type="entry name" value="3-OXOACYL-(ACYL-CARRIER-PROTEIN) REDUCTASE"/>
    <property type="match status" value="1"/>
</dbReference>
<evidence type="ECO:0000256" key="1">
    <source>
        <dbReference type="ARBA" id="ARBA00006484"/>
    </source>
</evidence>
<dbReference type="AlphaFoldDB" id="A0A820GGH6"/>
<dbReference type="PANTHER" id="PTHR42879:SF2">
    <property type="entry name" value="3-OXOACYL-[ACYL-CARRIER-PROTEIN] REDUCTASE FABG"/>
    <property type="match status" value="1"/>
</dbReference>
<feature type="non-terminal residue" evidence="4">
    <location>
        <position position="1"/>
    </location>
</feature>
<evidence type="ECO:0000256" key="2">
    <source>
        <dbReference type="ARBA" id="ARBA00012948"/>
    </source>
</evidence>
<accession>A0A820GGH6</accession>
<protein>
    <recommendedName>
        <fullName evidence="2">3-oxoacyl-[acyl-carrier-protein] reductase</fullName>
        <ecNumber evidence="2">1.1.1.100</ecNumber>
    </recommendedName>
</protein>